<feature type="region of interest" description="Disordered" evidence="1">
    <location>
        <begin position="20"/>
        <end position="78"/>
    </location>
</feature>
<dbReference type="PROSITE" id="PS51318">
    <property type="entry name" value="TAT"/>
    <property type="match status" value="1"/>
</dbReference>
<feature type="compositionally biased region" description="Low complexity" evidence="1">
    <location>
        <begin position="29"/>
        <end position="62"/>
    </location>
</feature>
<dbReference type="SUPFAM" id="SSF53474">
    <property type="entry name" value="alpha/beta-Hydrolases"/>
    <property type="match status" value="1"/>
</dbReference>
<dbReference type="Pfam" id="PF13026">
    <property type="entry name" value="DUF3887"/>
    <property type="match status" value="1"/>
</dbReference>
<dbReference type="InterPro" id="IPR053145">
    <property type="entry name" value="AB_hydrolase_Est10"/>
</dbReference>
<dbReference type="InterPro" id="IPR029058">
    <property type="entry name" value="AB_hydrolase_fold"/>
</dbReference>
<proteinExistence type="predicted"/>
<dbReference type="eggNOG" id="arCOG01661">
    <property type="taxonomic scope" value="Archaea"/>
</dbReference>
<dbReference type="InterPro" id="IPR006311">
    <property type="entry name" value="TAT_signal"/>
</dbReference>
<dbReference type="InterPro" id="IPR024981">
    <property type="entry name" value="DUF3887"/>
</dbReference>
<evidence type="ECO:0000313" key="4">
    <source>
        <dbReference type="EMBL" id="ACV12902.1"/>
    </source>
</evidence>
<gene>
    <name evidence="4" type="ordered locus">Huta_2741</name>
</gene>
<name>C7NPQ6_HALUD</name>
<dbReference type="AlphaFoldDB" id="C7NPQ6"/>
<dbReference type="Pfam" id="PF12697">
    <property type="entry name" value="Abhydrolase_6"/>
    <property type="match status" value="1"/>
</dbReference>
<dbReference type="GO" id="GO:0052689">
    <property type="term" value="F:carboxylic ester hydrolase activity"/>
    <property type="evidence" value="ECO:0007669"/>
    <property type="project" value="TreeGrafter"/>
</dbReference>
<evidence type="ECO:0000259" key="2">
    <source>
        <dbReference type="Pfam" id="PF12697"/>
    </source>
</evidence>
<keyword evidence="5" id="KW-1185">Reference proteome</keyword>
<dbReference type="PANTHER" id="PTHR43265">
    <property type="entry name" value="ESTERASE ESTD"/>
    <property type="match status" value="1"/>
</dbReference>
<dbReference type="OrthoDB" id="203477at2157"/>
<dbReference type="PANTHER" id="PTHR43265:SF1">
    <property type="entry name" value="ESTERASE ESTD"/>
    <property type="match status" value="1"/>
</dbReference>
<dbReference type="Gene3D" id="3.10.450.590">
    <property type="match status" value="1"/>
</dbReference>
<dbReference type="PROSITE" id="PS51257">
    <property type="entry name" value="PROKAR_LIPOPROTEIN"/>
    <property type="match status" value="1"/>
</dbReference>
<evidence type="ECO:0000256" key="1">
    <source>
        <dbReference type="SAM" id="MobiDB-lite"/>
    </source>
</evidence>
<dbReference type="STRING" id="519442.Huta_2741"/>
<evidence type="ECO:0008006" key="6">
    <source>
        <dbReference type="Google" id="ProtNLM"/>
    </source>
</evidence>
<dbReference type="Proteomes" id="UP000002071">
    <property type="component" value="Chromosome"/>
</dbReference>
<feature type="compositionally biased region" description="Acidic residues" evidence="1">
    <location>
        <begin position="63"/>
        <end position="77"/>
    </location>
</feature>
<organism evidence="4 5">
    <name type="scientific">Halorhabdus utahensis (strain DSM 12940 / JCM 11049 / AX-2)</name>
    <dbReference type="NCBI Taxonomy" id="519442"/>
    <lineage>
        <taxon>Archaea</taxon>
        <taxon>Methanobacteriati</taxon>
        <taxon>Methanobacteriota</taxon>
        <taxon>Stenosarchaea group</taxon>
        <taxon>Halobacteria</taxon>
        <taxon>Halobacteriales</taxon>
        <taxon>Haloarculaceae</taxon>
        <taxon>Halorhabdus</taxon>
    </lineage>
</organism>
<dbReference type="ESTHER" id="halud-c7npq6">
    <property type="family name" value="Bacterial_EstLip_FamX"/>
</dbReference>
<dbReference type="InterPro" id="IPR000073">
    <property type="entry name" value="AB_hydrolase_1"/>
</dbReference>
<evidence type="ECO:0000259" key="3">
    <source>
        <dbReference type="Pfam" id="PF13026"/>
    </source>
</evidence>
<dbReference type="KEGG" id="hut:Huta_2741"/>
<dbReference type="RefSeq" id="WP_015790464.1">
    <property type="nucleotide sequence ID" value="NC_013158.1"/>
</dbReference>
<dbReference type="Gene3D" id="3.40.50.1820">
    <property type="entry name" value="alpha/beta hydrolase"/>
    <property type="match status" value="1"/>
</dbReference>
<protein>
    <recommendedName>
        <fullName evidence="6">Serine aminopeptidase S33 domain-containing protein</fullName>
    </recommendedName>
</protein>
<evidence type="ECO:0000313" key="5">
    <source>
        <dbReference type="Proteomes" id="UP000002071"/>
    </source>
</evidence>
<sequence>MRTRRRFLQTCIALSGASLAGCSEDDESTTPTSTTTTAVSTTASTPETDTATPEPSESTATDEPTETTEPTETESIDPETLKETGRAFVNQLAAGEYAAIMDDYAFSEQFAAQVDAEQLESIWTTQTASLGQFVELAGAEYSRSDGYHVTVVLARFTGGRQAVRLVFDDTATIVGLFFPASGGSYSPPEYVNQSAFEEVDRTIAATETCSLPAKLTLPTGEESIPGVVLVHGSGPNDMDETLGPNKPFKDLAWGLASRGVAVLRYDKRTHACDVDRAALTLDEKVTDDALTALGVLREHPRIDPSRTVVVGHSIGAMTAPRIADRDGSVAGAVMLAGNARPLLDVIPEQQEYLFRLDGELSDEEATQLQAVEQTVERIRSLDISEDEIRFGLGGRPFWRTVQEYDQVATAKELDVPLAIFQGERDYQVTVENGYNQWQQALGDRENVTFRSYADLNHLFMPGEGQPSPAEYFQPNNVSRAVVEDVASWVRRVTGEDNQ</sequence>
<feature type="domain" description="DUF3887" evidence="3">
    <location>
        <begin position="87"/>
        <end position="176"/>
    </location>
</feature>
<reference evidence="4 5" key="1">
    <citation type="journal article" date="2009" name="Stand. Genomic Sci.">
        <title>Complete genome sequence of Halorhabdus utahensis type strain (AX-2).</title>
        <authorList>
            <person name="Anderson I."/>
            <person name="Tindall B.J."/>
            <person name="Pomrenke H."/>
            <person name="Goker M."/>
            <person name="Lapidus A."/>
            <person name="Nolan M."/>
            <person name="Copeland A."/>
            <person name="Glavina Del Rio T."/>
            <person name="Chen F."/>
            <person name="Tice H."/>
            <person name="Cheng J.F."/>
            <person name="Lucas S."/>
            <person name="Chertkov O."/>
            <person name="Bruce D."/>
            <person name="Brettin T."/>
            <person name="Detter J.C."/>
            <person name="Han C."/>
            <person name="Goodwin L."/>
            <person name="Land M."/>
            <person name="Hauser L."/>
            <person name="Chang Y.J."/>
            <person name="Jeffries C.D."/>
            <person name="Pitluck S."/>
            <person name="Pati A."/>
            <person name="Mavromatis K."/>
            <person name="Ivanova N."/>
            <person name="Ovchinnikova G."/>
            <person name="Chen A."/>
            <person name="Palaniappan K."/>
            <person name="Chain P."/>
            <person name="Rohde M."/>
            <person name="Bristow J."/>
            <person name="Eisen J.A."/>
            <person name="Markowitz V."/>
            <person name="Hugenholtz P."/>
            <person name="Kyrpides N.C."/>
            <person name="Klenk H.P."/>
        </authorList>
    </citation>
    <scope>NUCLEOTIDE SEQUENCE [LARGE SCALE GENOMIC DNA]</scope>
    <source>
        <strain evidence="5">DSM 12940 / JCM 11049 / AX-2</strain>
    </source>
</reference>
<feature type="domain" description="AB hydrolase-1" evidence="2">
    <location>
        <begin position="227"/>
        <end position="459"/>
    </location>
</feature>
<dbReference type="GeneID" id="8385046"/>
<dbReference type="HOGENOM" id="CLU_033707_0_0_2"/>
<accession>C7NPQ6</accession>
<dbReference type="EMBL" id="CP001687">
    <property type="protein sequence ID" value="ACV12902.1"/>
    <property type="molecule type" value="Genomic_DNA"/>
</dbReference>